<protein>
    <recommendedName>
        <fullName evidence="4">GTP cyclohydrolase 1 feedback regulatory protein</fullName>
    </recommendedName>
    <alternativeName>
        <fullName evidence="8">GTP cyclohydrolase I feedback regulatory protein</fullName>
    </alternativeName>
</protein>
<dbReference type="GO" id="GO:0009890">
    <property type="term" value="P:negative regulation of biosynthetic process"/>
    <property type="evidence" value="ECO:0007669"/>
    <property type="project" value="InterPro"/>
</dbReference>
<evidence type="ECO:0000313" key="9">
    <source>
        <dbReference type="EMBL" id="CAD6195189.1"/>
    </source>
</evidence>
<reference evidence="9" key="1">
    <citation type="submission" date="2020-10" db="EMBL/GenBank/DDBJ databases">
        <authorList>
            <person name="Kikuchi T."/>
        </authorList>
    </citation>
    <scope>NUCLEOTIDE SEQUENCE</scope>
    <source>
        <strain evidence="9">NKZ352</strain>
    </source>
</reference>
<dbReference type="PANTHER" id="PTHR16852">
    <property type="entry name" value="GTP CYCLOHYDROLASE 1 FEEDBACK REGULATORY PROTEIN"/>
    <property type="match status" value="1"/>
</dbReference>
<name>A0A8S1HGV7_9PELO</name>
<dbReference type="SUPFAM" id="SSF69761">
    <property type="entry name" value="GTP cyclohydrolase I feedback regulatory protein, GFRP"/>
    <property type="match status" value="1"/>
</dbReference>
<keyword evidence="7" id="KW-0539">Nucleus</keyword>
<dbReference type="EMBL" id="CAJGYM010000052">
    <property type="protein sequence ID" value="CAD6195189.1"/>
    <property type="molecule type" value="Genomic_DNA"/>
</dbReference>
<evidence type="ECO:0000256" key="4">
    <source>
        <dbReference type="ARBA" id="ARBA00020099"/>
    </source>
</evidence>
<dbReference type="PANTHER" id="PTHR16852:SF2">
    <property type="entry name" value="GTP CYCLOHYDROLASE 1 FEEDBACK REGULATORY PROTEIN"/>
    <property type="match status" value="1"/>
</dbReference>
<dbReference type="GO" id="GO:0005829">
    <property type="term" value="C:cytosol"/>
    <property type="evidence" value="ECO:0007669"/>
    <property type="project" value="UniProtKB-SubCell"/>
</dbReference>
<proteinExistence type="inferred from homology"/>
<evidence type="ECO:0000256" key="2">
    <source>
        <dbReference type="ARBA" id="ARBA00004514"/>
    </source>
</evidence>
<dbReference type="GO" id="GO:0044549">
    <property type="term" value="F:GTP cyclohydrolase binding"/>
    <property type="evidence" value="ECO:0007669"/>
    <property type="project" value="TreeGrafter"/>
</dbReference>
<organism evidence="9 10">
    <name type="scientific">Caenorhabditis auriculariae</name>
    <dbReference type="NCBI Taxonomy" id="2777116"/>
    <lineage>
        <taxon>Eukaryota</taxon>
        <taxon>Metazoa</taxon>
        <taxon>Ecdysozoa</taxon>
        <taxon>Nematoda</taxon>
        <taxon>Chromadorea</taxon>
        <taxon>Rhabditida</taxon>
        <taxon>Rhabditina</taxon>
        <taxon>Rhabditomorpha</taxon>
        <taxon>Rhabditoidea</taxon>
        <taxon>Rhabditidae</taxon>
        <taxon>Peloderinae</taxon>
        <taxon>Caenorhabditis</taxon>
    </lineage>
</organism>
<evidence type="ECO:0000256" key="5">
    <source>
        <dbReference type="ARBA" id="ARBA00022490"/>
    </source>
</evidence>
<sequence length="233" mass="26137">MPYLLISTQIRMECGPTFVGDGQSDIELMERLNAKLSKQLGNEFQEYVTPLPPRMVLNQLETEGWKVIGMAGIGQTCAWTLYREPTTGPCKQADPSSQFLLWCKRRLWSKIAAGGFIVGSTGLYLAQKSVQYKVRSLPHYKESLKIVGDHEKAKDVLGVPIQIGAVDLSDRLHNYVDKQKSRLRIPVTGAIDCGYMDVLATRGDEKDQLALNDGIFTIYDTGRWIEEEKPTNP</sequence>
<keyword evidence="10" id="KW-1185">Reference proteome</keyword>
<evidence type="ECO:0000256" key="1">
    <source>
        <dbReference type="ARBA" id="ARBA00004126"/>
    </source>
</evidence>
<evidence type="ECO:0000256" key="6">
    <source>
        <dbReference type="ARBA" id="ARBA00023136"/>
    </source>
</evidence>
<dbReference type="OrthoDB" id="64291at2759"/>
<dbReference type="Pfam" id="PF06399">
    <property type="entry name" value="GFRP"/>
    <property type="match status" value="1"/>
</dbReference>
<evidence type="ECO:0000256" key="8">
    <source>
        <dbReference type="ARBA" id="ARBA00032599"/>
    </source>
</evidence>
<dbReference type="GO" id="GO:0031965">
    <property type="term" value="C:nuclear membrane"/>
    <property type="evidence" value="ECO:0007669"/>
    <property type="project" value="UniProtKB-SubCell"/>
</dbReference>
<keyword evidence="5" id="KW-0963">Cytoplasm</keyword>
<comment type="similarity">
    <text evidence="3">Belongs to the GFRP family.</text>
</comment>
<evidence type="ECO:0000256" key="7">
    <source>
        <dbReference type="ARBA" id="ARBA00023242"/>
    </source>
</evidence>
<dbReference type="Gene3D" id="3.30.1410.10">
    <property type="entry name" value="GTP cyclohydrolase I feedback regulatory protein GFRP"/>
    <property type="match status" value="1"/>
</dbReference>
<dbReference type="AlphaFoldDB" id="A0A8S1HGV7"/>
<dbReference type="Proteomes" id="UP000835052">
    <property type="component" value="Unassembled WGS sequence"/>
</dbReference>
<comment type="subcellular location">
    <subcellularLocation>
        <location evidence="2">Cytoplasm</location>
        <location evidence="2">Cytosol</location>
    </subcellularLocation>
    <subcellularLocation>
        <location evidence="1">Nucleus membrane</location>
    </subcellularLocation>
</comment>
<accession>A0A8S1HGV7</accession>
<keyword evidence="6" id="KW-0472">Membrane</keyword>
<dbReference type="InterPro" id="IPR036717">
    <property type="entry name" value="GFRP_sf"/>
</dbReference>
<evidence type="ECO:0000256" key="3">
    <source>
        <dbReference type="ARBA" id="ARBA00007605"/>
    </source>
</evidence>
<dbReference type="FunFam" id="3.30.1410.10:FF:000001">
    <property type="entry name" value="GTP cyclohydrolase 1 feedback regulatory protein"/>
    <property type="match status" value="1"/>
</dbReference>
<evidence type="ECO:0000313" key="10">
    <source>
        <dbReference type="Proteomes" id="UP000835052"/>
    </source>
</evidence>
<comment type="caution">
    <text evidence="9">The sequence shown here is derived from an EMBL/GenBank/DDBJ whole genome shotgun (WGS) entry which is preliminary data.</text>
</comment>
<gene>
    <name evidence="9" type="ORF">CAUJ_LOCUS11108</name>
</gene>
<dbReference type="InterPro" id="IPR009112">
    <property type="entry name" value="GTP_CycHdrlase_I_reg"/>
</dbReference>